<gene>
    <name evidence="3" type="ORF">LtaPh_1311400</name>
</gene>
<name>A0A640KCF6_LEITA</name>
<dbReference type="AlphaFoldDB" id="A0A640KCF6"/>
<comment type="caution">
    <text evidence="3">The sequence shown here is derived from an EMBL/GenBank/DDBJ whole genome shotgun (WGS) entry which is preliminary data.</text>
</comment>
<evidence type="ECO:0000256" key="1">
    <source>
        <dbReference type="SAM" id="MobiDB-lite"/>
    </source>
</evidence>
<evidence type="ECO:0000313" key="3">
    <source>
        <dbReference type="EMBL" id="GET86978.1"/>
    </source>
</evidence>
<dbReference type="VEuPathDB" id="TriTrypDB:LtaPh_1311400"/>
<keyword evidence="2" id="KW-0472">Membrane</keyword>
<dbReference type="OrthoDB" id="267656at2759"/>
<reference evidence="3" key="1">
    <citation type="submission" date="2019-11" db="EMBL/GenBank/DDBJ databases">
        <title>Leishmania tarentolae CDS.</title>
        <authorList>
            <person name="Goto Y."/>
            <person name="Yamagishi J."/>
        </authorList>
    </citation>
    <scope>NUCLEOTIDE SEQUENCE [LARGE SCALE GENOMIC DNA]</scope>
    <source>
        <strain evidence="3">Parrot Tar II</strain>
    </source>
</reference>
<feature type="transmembrane region" description="Helical" evidence="2">
    <location>
        <begin position="87"/>
        <end position="112"/>
    </location>
</feature>
<proteinExistence type="predicted"/>
<evidence type="ECO:0000256" key="2">
    <source>
        <dbReference type="SAM" id="Phobius"/>
    </source>
</evidence>
<dbReference type="Proteomes" id="UP000419144">
    <property type="component" value="Unassembled WGS sequence"/>
</dbReference>
<keyword evidence="2" id="KW-1133">Transmembrane helix</keyword>
<feature type="region of interest" description="Disordered" evidence="1">
    <location>
        <begin position="146"/>
        <end position="180"/>
    </location>
</feature>
<keyword evidence="4" id="KW-1185">Reference proteome</keyword>
<feature type="compositionally biased region" description="Basic and acidic residues" evidence="1">
    <location>
        <begin position="146"/>
        <end position="160"/>
    </location>
</feature>
<sequence length="180" mass="19751">MSAFPDAVDFLGANGLLVVSSGDGDVPPSLRRVMGRSIFDGIIQVELEKILSYAIPIAAKTSIRDADYDLGGSLPPVNGSWSQVYKWAIALIIISSIIVFAVVGVICTCIVFERRLEARSKLEGKKHNDPDDDVISSNEYDARSWVEDELHAAEENDDSSHSSYNDEGEEDERSRSDDEV</sequence>
<protein>
    <submittedName>
        <fullName evidence="3">Uncharacterized protein</fullName>
    </submittedName>
</protein>
<evidence type="ECO:0000313" key="4">
    <source>
        <dbReference type="Proteomes" id="UP000419144"/>
    </source>
</evidence>
<dbReference type="EMBL" id="BLBS01000017">
    <property type="protein sequence ID" value="GET86978.1"/>
    <property type="molecule type" value="Genomic_DNA"/>
</dbReference>
<accession>A0A640KCF6</accession>
<organism evidence="3 4">
    <name type="scientific">Leishmania tarentolae</name>
    <name type="common">Sauroleishmania tarentolae</name>
    <dbReference type="NCBI Taxonomy" id="5689"/>
    <lineage>
        <taxon>Eukaryota</taxon>
        <taxon>Discoba</taxon>
        <taxon>Euglenozoa</taxon>
        <taxon>Kinetoplastea</taxon>
        <taxon>Metakinetoplastina</taxon>
        <taxon>Trypanosomatida</taxon>
        <taxon>Trypanosomatidae</taxon>
        <taxon>Leishmaniinae</taxon>
        <taxon>Leishmania</taxon>
        <taxon>lizard Leishmania</taxon>
    </lineage>
</organism>
<keyword evidence="2" id="KW-0812">Transmembrane</keyword>